<dbReference type="InterPro" id="IPR001296">
    <property type="entry name" value="Glyco_trans_1"/>
</dbReference>
<dbReference type="RefSeq" id="WP_023367374.1">
    <property type="nucleotide sequence ID" value="NC_022664.1"/>
</dbReference>
<accession>U5T7W2</accession>
<gene>
    <name evidence="3" type="ORF">SPICUR_06790</name>
</gene>
<keyword evidence="4" id="KW-1185">Reference proteome</keyword>
<dbReference type="KEGG" id="spiu:SPICUR_06790"/>
<protein>
    <recommendedName>
        <fullName evidence="2">Glycosyl transferase family 1 domain-containing protein</fullName>
    </recommendedName>
</protein>
<evidence type="ECO:0000256" key="1">
    <source>
        <dbReference type="ARBA" id="ARBA00022679"/>
    </source>
</evidence>
<dbReference type="EMBL" id="CP005990">
    <property type="protein sequence ID" value="AGY92322.1"/>
    <property type="molecule type" value="Genomic_DNA"/>
</dbReference>
<dbReference type="PATRIC" id="fig|1335757.3.peg.1328"/>
<evidence type="ECO:0000259" key="2">
    <source>
        <dbReference type="Pfam" id="PF00534"/>
    </source>
</evidence>
<dbReference type="PANTHER" id="PTHR46401:SF2">
    <property type="entry name" value="GLYCOSYLTRANSFERASE WBBK-RELATED"/>
    <property type="match status" value="1"/>
</dbReference>
<evidence type="ECO:0000313" key="4">
    <source>
        <dbReference type="Proteomes" id="UP000017640"/>
    </source>
</evidence>
<evidence type="ECO:0000313" key="3">
    <source>
        <dbReference type="EMBL" id="AGY92322.1"/>
    </source>
</evidence>
<name>U5T7W2_9GAMM</name>
<dbReference type="eggNOG" id="COG0438">
    <property type="taxonomic scope" value="Bacteria"/>
</dbReference>
<organism evidence="3 4">
    <name type="scientific">Spiribacter curvatus</name>
    <dbReference type="NCBI Taxonomy" id="1335757"/>
    <lineage>
        <taxon>Bacteria</taxon>
        <taxon>Pseudomonadati</taxon>
        <taxon>Pseudomonadota</taxon>
        <taxon>Gammaproteobacteria</taxon>
        <taxon>Chromatiales</taxon>
        <taxon>Ectothiorhodospiraceae</taxon>
        <taxon>Spiribacter</taxon>
    </lineage>
</organism>
<dbReference type="SUPFAM" id="SSF53756">
    <property type="entry name" value="UDP-Glycosyltransferase/glycogen phosphorylase"/>
    <property type="match status" value="1"/>
</dbReference>
<dbReference type="OrthoDB" id="4611853at2"/>
<dbReference type="AlphaFoldDB" id="U5T7W2"/>
<dbReference type="STRING" id="1335757.SPICUR_06790"/>
<sequence>MSDCHFLVPGALARPTGGSRYDRTIIAGLRAAGRSVWVDELPGRYPDADATARQAVATALSRLPSGQRVIVDGLVLGGLERVFARHAGRLRVDALIHHPIADETGIEADRARQWITDEARAIALAERVITTSAFTAQRLSALGIHDGGVHVVPPGCTPRPLAAGSPGDTPTLLCVASLTPRKAQHHLLNALSRLVDRPWHCRLVGTTDLNPDYAAAIAAQRDRLGLADRVELCGAIDHQQLDAAYRAADLFILPSVYEGFGMVISEAVAYGLPIVTTTGGALATTLPPGAGIAVPPDDVEALTTELAELLDRPERRQGLARGARHARNQLNDWDQSIADFIDILEEDPPCPSDSRPAG</sequence>
<dbReference type="CDD" id="cd03801">
    <property type="entry name" value="GT4_PimA-like"/>
    <property type="match status" value="1"/>
</dbReference>
<dbReference type="GO" id="GO:0009103">
    <property type="term" value="P:lipopolysaccharide biosynthetic process"/>
    <property type="evidence" value="ECO:0007669"/>
    <property type="project" value="TreeGrafter"/>
</dbReference>
<dbReference type="Gene3D" id="3.40.50.2000">
    <property type="entry name" value="Glycogen Phosphorylase B"/>
    <property type="match status" value="2"/>
</dbReference>
<reference evidence="3 4" key="1">
    <citation type="journal article" date="2013" name="BMC Genomics">
        <title>Genomes of "Spiribacter", a streamlined, successful halophilic bacterium.</title>
        <authorList>
            <person name="Lopez-Perez M."/>
            <person name="Ghai R."/>
            <person name="Leon M.J."/>
            <person name="Rodriguez-Olmos A."/>
            <person name="Copa-Patino J.L."/>
            <person name="Soliveri J."/>
            <person name="Sanchez-Porro C."/>
            <person name="Ventosa A."/>
            <person name="Rodriguez-Valera F."/>
        </authorList>
    </citation>
    <scope>NUCLEOTIDE SEQUENCE [LARGE SCALE GENOMIC DNA]</scope>
    <source>
        <strain evidence="3 4">UAH-SP71</strain>
    </source>
</reference>
<dbReference type="Proteomes" id="UP000017640">
    <property type="component" value="Chromosome"/>
</dbReference>
<dbReference type="Pfam" id="PF00534">
    <property type="entry name" value="Glycos_transf_1"/>
    <property type="match status" value="1"/>
</dbReference>
<proteinExistence type="predicted"/>
<dbReference type="PANTHER" id="PTHR46401">
    <property type="entry name" value="GLYCOSYLTRANSFERASE WBBK-RELATED"/>
    <property type="match status" value="1"/>
</dbReference>
<keyword evidence="1" id="KW-0808">Transferase</keyword>
<dbReference type="HOGENOM" id="CLU_009583_16_0_6"/>
<dbReference type="GO" id="GO:0016757">
    <property type="term" value="F:glycosyltransferase activity"/>
    <property type="evidence" value="ECO:0007669"/>
    <property type="project" value="InterPro"/>
</dbReference>
<feature type="domain" description="Glycosyl transferase family 1" evidence="2">
    <location>
        <begin position="164"/>
        <end position="324"/>
    </location>
</feature>